<name>A0A642V1P6_9ASCO</name>
<evidence type="ECO:0000256" key="1">
    <source>
        <dbReference type="ARBA" id="ARBA00008777"/>
    </source>
</evidence>
<dbReference type="PANTHER" id="PTHR14413">
    <property type="entry name" value="RIBOSOMAL PROTEIN L17"/>
    <property type="match status" value="1"/>
</dbReference>
<dbReference type="GO" id="GO:0005762">
    <property type="term" value="C:mitochondrial large ribosomal subunit"/>
    <property type="evidence" value="ECO:0007669"/>
    <property type="project" value="TreeGrafter"/>
</dbReference>
<dbReference type="PANTHER" id="PTHR14413:SF16">
    <property type="entry name" value="LARGE RIBOSOMAL SUBUNIT PROTEIN BL17M"/>
    <property type="match status" value="1"/>
</dbReference>
<comment type="similarity">
    <text evidence="1 4">Belongs to the bacterial ribosomal protein bL17 family.</text>
</comment>
<evidence type="ECO:0000256" key="4">
    <source>
        <dbReference type="RuleBase" id="RU000660"/>
    </source>
</evidence>
<dbReference type="Pfam" id="PF01196">
    <property type="entry name" value="Ribosomal_L17"/>
    <property type="match status" value="1"/>
</dbReference>
<feature type="region of interest" description="Disordered" evidence="5">
    <location>
        <begin position="175"/>
        <end position="206"/>
    </location>
</feature>
<evidence type="ECO:0000256" key="3">
    <source>
        <dbReference type="ARBA" id="ARBA00023274"/>
    </source>
</evidence>
<dbReference type="VEuPathDB" id="FungiDB:TRICI_004220"/>
<dbReference type="InterPro" id="IPR047859">
    <property type="entry name" value="Ribosomal_bL17_CS"/>
</dbReference>
<protein>
    <recommendedName>
        <fullName evidence="8">Ribosomal protein L17</fullName>
    </recommendedName>
</protein>
<dbReference type="NCBIfam" id="TIGR00059">
    <property type="entry name" value="L17"/>
    <property type="match status" value="1"/>
</dbReference>
<comment type="caution">
    <text evidence="6">The sequence shown here is derived from an EMBL/GenBank/DDBJ whole genome shotgun (WGS) entry which is preliminary data.</text>
</comment>
<keyword evidence="2 4" id="KW-0689">Ribosomal protein</keyword>
<evidence type="ECO:0000256" key="2">
    <source>
        <dbReference type="ARBA" id="ARBA00022980"/>
    </source>
</evidence>
<dbReference type="EMBL" id="SWFS01000319">
    <property type="protein sequence ID" value="KAA8910202.1"/>
    <property type="molecule type" value="Genomic_DNA"/>
</dbReference>
<dbReference type="SUPFAM" id="SSF64263">
    <property type="entry name" value="Prokaryotic ribosomal protein L17"/>
    <property type="match status" value="1"/>
</dbReference>
<accession>A0A642V1P6</accession>
<dbReference type="AlphaFoldDB" id="A0A642V1P6"/>
<proteinExistence type="inferred from homology"/>
<organism evidence="6 7">
    <name type="scientific">Trichomonascus ciferrii</name>
    <dbReference type="NCBI Taxonomy" id="44093"/>
    <lineage>
        <taxon>Eukaryota</taxon>
        <taxon>Fungi</taxon>
        <taxon>Dikarya</taxon>
        <taxon>Ascomycota</taxon>
        <taxon>Saccharomycotina</taxon>
        <taxon>Dipodascomycetes</taxon>
        <taxon>Dipodascales</taxon>
        <taxon>Trichomonascaceae</taxon>
        <taxon>Trichomonascus</taxon>
        <taxon>Trichomonascus ciferrii complex</taxon>
    </lineage>
</organism>
<dbReference type="OrthoDB" id="275000at2759"/>
<dbReference type="InterPro" id="IPR000456">
    <property type="entry name" value="Ribosomal_bL17"/>
</dbReference>
<dbReference type="GO" id="GO:0006412">
    <property type="term" value="P:translation"/>
    <property type="evidence" value="ECO:0007669"/>
    <property type="project" value="InterPro"/>
</dbReference>
<keyword evidence="3 4" id="KW-0687">Ribonucleoprotein</keyword>
<dbReference type="PROSITE" id="PS01167">
    <property type="entry name" value="RIBOSOMAL_L17"/>
    <property type="match status" value="1"/>
</dbReference>
<dbReference type="InterPro" id="IPR036373">
    <property type="entry name" value="Ribosomal_bL17_sf"/>
</dbReference>
<evidence type="ECO:0000256" key="5">
    <source>
        <dbReference type="SAM" id="MobiDB-lite"/>
    </source>
</evidence>
<dbReference type="Gene3D" id="3.90.1030.10">
    <property type="entry name" value="Ribosomal protein L17"/>
    <property type="match status" value="1"/>
</dbReference>
<evidence type="ECO:0008006" key="8">
    <source>
        <dbReference type="Google" id="ProtNLM"/>
    </source>
</evidence>
<sequence length="206" mass="23614">MTRSRYLGRTETHRKSLLRNLVTSLIEHESITTTHAKAKEAQASAEWLITLAKNKSPNVQDARVRANDAIFKPDVVIPKLFGDLADRYRNRTGGYTRVLRLEPRLGDKAPQSILELVGGKRDMRFSMTARIVARLEKQGLPLDKMTEKNVRTAINSKSEEEFREEVEFMKETFYQHEKSIENKPPSRESKPRAPIRLVDNPLTASK</sequence>
<evidence type="ECO:0000313" key="6">
    <source>
        <dbReference type="EMBL" id="KAA8910202.1"/>
    </source>
</evidence>
<dbReference type="Proteomes" id="UP000761534">
    <property type="component" value="Unassembled WGS sequence"/>
</dbReference>
<dbReference type="HAMAP" id="MF_01368">
    <property type="entry name" value="Ribosomal_bL17"/>
    <property type="match status" value="1"/>
</dbReference>
<feature type="compositionally biased region" description="Basic and acidic residues" evidence="5">
    <location>
        <begin position="175"/>
        <end position="191"/>
    </location>
</feature>
<gene>
    <name evidence="6" type="ORF">TRICI_004220</name>
</gene>
<evidence type="ECO:0000313" key="7">
    <source>
        <dbReference type="Proteomes" id="UP000761534"/>
    </source>
</evidence>
<keyword evidence="7" id="KW-1185">Reference proteome</keyword>
<dbReference type="GO" id="GO:0003735">
    <property type="term" value="F:structural constituent of ribosome"/>
    <property type="evidence" value="ECO:0007669"/>
    <property type="project" value="InterPro"/>
</dbReference>
<reference evidence="6" key="1">
    <citation type="journal article" date="2019" name="G3 (Bethesda)">
        <title>Genome Assemblies of Two Rare Opportunistic Yeast Pathogens: Diutina rugosa (syn. Candida rugosa) and Trichomonascus ciferrii (syn. Candida ciferrii).</title>
        <authorList>
            <person name="Mixao V."/>
            <person name="Saus E."/>
            <person name="Hansen A.P."/>
            <person name="Lass-Florl C."/>
            <person name="Gabaldon T."/>
        </authorList>
    </citation>
    <scope>NUCLEOTIDE SEQUENCE</scope>
    <source>
        <strain evidence="6">CBS 4856</strain>
    </source>
</reference>